<feature type="binding site" evidence="10">
    <location>
        <position position="47"/>
    </location>
    <ligand>
        <name>substrate</name>
    </ligand>
</feature>
<evidence type="ECO:0000256" key="10">
    <source>
        <dbReference type="HAMAP-Rule" id="MF_00145"/>
    </source>
</evidence>
<comment type="catalytic activity">
    <reaction evidence="1 10 13">
        <text>(2R)-3-phosphoglycerate + ATP = (2R)-3-phospho-glyceroyl phosphate + ADP</text>
        <dbReference type="Rhea" id="RHEA:14801"/>
        <dbReference type="ChEBI" id="CHEBI:30616"/>
        <dbReference type="ChEBI" id="CHEBI:57604"/>
        <dbReference type="ChEBI" id="CHEBI:58272"/>
        <dbReference type="ChEBI" id="CHEBI:456216"/>
        <dbReference type="EC" id="2.7.2.3"/>
    </reaction>
</comment>
<dbReference type="SUPFAM" id="SSF53748">
    <property type="entry name" value="Phosphoglycerate kinase"/>
    <property type="match status" value="1"/>
</dbReference>
<dbReference type="Gene3D" id="3.40.50.1260">
    <property type="entry name" value="Phosphoglycerate kinase, N-terminal domain"/>
    <property type="match status" value="2"/>
</dbReference>
<reference evidence="14 15" key="1">
    <citation type="submission" date="2018-10" db="EMBL/GenBank/DDBJ databases">
        <title>Comparative functional genomics of the obligate endosymbiont Buchnera aphidicola.</title>
        <authorList>
            <person name="Chong R.A."/>
        </authorList>
    </citation>
    <scope>NUCLEOTIDE SEQUENCE [LARGE SCALE GENOMIC DNA]</scope>
    <source>
        <strain evidence="14 15">Tma</strain>
    </source>
</reference>
<dbReference type="InterPro" id="IPR001576">
    <property type="entry name" value="Phosphoglycerate_kinase"/>
</dbReference>
<dbReference type="PANTHER" id="PTHR11406:SF23">
    <property type="entry name" value="PHOSPHOGLYCERATE KINASE 1, CHLOROPLASTIC-RELATED"/>
    <property type="match status" value="1"/>
</dbReference>
<evidence type="ECO:0000313" key="15">
    <source>
        <dbReference type="Proteomes" id="UP000298603"/>
    </source>
</evidence>
<evidence type="ECO:0000256" key="9">
    <source>
        <dbReference type="ARBA" id="ARBA00023152"/>
    </source>
</evidence>
<feature type="binding site" evidence="10 12">
    <location>
        <position position="324"/>
    </location>
    <ligand>
        <name>ATP</name>
        <dbReference type="ChEBI" id="CHEBI:30616"/>
    </ligand>
</feature>
<feature type="binding site" evidence="11">
    <location>
        <position position="124"/>
    </location>
    <ligand>
        <name>(2R)-3-phosphoglycerate</name>
        <dbReference type="ChEBI" id="CHEBI:58272"/>
    </ligand>
</feature>
<evidence type="ECO:0000256" key="8">
    <source>
        <dbReference type="ARBA" id="ARBA00022840"/>
    </source>
</evidence>
<dbReference type="EC" id="2.7.2.3" evidence="4 10"/>
<comment type="caution">
    <text evidence="10">Lacks conserved residue(s) required for the propagation of feature annotation.</text>
</comment>
<evidence type="ECO:0000256" key="5">
    <source>
        <dbReference type="ARBA" id="ARBA00022679"/>
    </source>
</evidence>
<dbReference type="Proteomes" id="UP000298603">
    <property type="component" value="Chromosome"/>
</dbReference>
<dbReference type="GO" id="GO:0005829">
    <property type="term" value="C:cytosol"/>
    <property type="evidence" value="ECO:0007669"/>
    <property type="project" value="TreeGrafter"/>
</dbReference>
<dbReference type="GO" id="GO:0043531">
    <property type="term" value="F:ADP binding"/>
    <property type="evidence" value="ECO:0007669"/>
    <property type="project" value="TreeGrafter"/>
</dbReference>
<keyword evidence="15" id="KW-1185">Reference proteome</keyword>
<protein>
    <recommendedName>
        <fullName evidence="4 10">Phosphoglycerate kinase</fullName>
        <ecNumber evidence="4 10">2.7.2.3</ecNumber>
    </recommendedName>
</protein>
<comment type="pathway">
    <text evidence="10">Carbohydrate degradation; glycolysis; pyruvate from D-glyceraldehyde 3-phosphate: step 2/5.</text>
</comment>
<sequence>MNKKNTSLNINKKIIHMKDLNLNNKIVLIRVDFNVPIKNNKILCDNRIKASLPTISFALKKNAKVILMSHLGRPKEGQYDKKLSLFPIFQYLKKIFPKNNVQFNNNLNNIKIKKKELLILENVRFNIGEKDNNEILSQKYANLCDIFVMDAFGSSHRKESSTYGVGIFSKIACAGPLLISEINNLEKALKNPKRPMISIVGGAKISTKFKLLEKLSKISDTVIVGGGIANTFLAIDHNIGNSLYEPKFIPLAKKLKNKNNILIPVDSRVGIEFSKLTPAYIKKPHEIKKNEEIMDIGDLSIKKIITIIKKAKTILWNGPIGVFEFPNFSLGTRALAESIAKSKAFSIAGGGETINVIEMFKISNKISYISTGGGAFLEFVEGKKLPAIKMLESVKKKIYN</sequence>
<dbReference type="Pfam" id="PF00162">
    <property type="entry name" value="PGK"/>
    <property type="match status" value="1"/>
</dbReference>
<keyword evidence="9 10" id="KW-0324">Glycolysis</keyword>
<comment type="subunit">
    <text evidence="3 10">Monomer.</text>
</comment>
<feature type="binding site" evidence="10 11">
    <location>
        <begin position="70"/>
        <end position="73"/>
    </location>
    <ligand>
        <name>substrate</name>
    </ligand>
</feature>
<evidence type="ECO:0000313" key="14">
    <source>
        <dbReference type="EMBL" id="QCI27282.1"/>
    </source>
</evidence>
<evidence type="ECO:0000256" key="1">
    <source>
        <dbReference type="ARBA" id="ARBA00000642"/>
    </source>
</evidence>
<dbReference type="GO" id="GO:0006094">
    <property type="term" value="P:gluconeogenesis"/>
    <property type="evidence" value="ECO:0007669"/>
    <property type="project" value="TreeGrafter"/>
</dbReference>
<comment type="similarity">
    <text evidence="2 10 13">Belongs to the phosphoglycerate kinase family.</text>
</comment>
<feature type="binding site" evidence="11">
    <location>
        <position position="157"/>
    </location>
    <ligand>
        <name>(2R)-3-phosphoglycerate</name>
        <dbReference type="ChEBI" id="CHEBI:58272"/>
    </ligand>
</feature>
<keyword evidence="7 10" id="KW-0418">Kinase</keyword>
<keyword evidence="6 10" id="KW-0547">Nucleotide-binding</keyword>
<dbReference type="GO" id="GO:0004618">
    <property type="term" value="F:phosphoglycerate kinase activity"/>
    <property type="evidence" value="ECO:0007669"/>
    <property type="project" value="UniProtKB-UniRule"/>
</dbReference>
<feature type="binding site" evidence="10 11">
    <location>
        <begin position="32"/>
        <end position="34"/>
    </location>
    <ligand>
        <name>substrate</name>
    </ligand>
</feature>
<comment type="subcellular location">
    <subcellularLocation>
        <location evidence="10">Cytoplasm</location>
    </subcellularLocation>
</comment>
<feature type="binding site" evidence="10 12">
    <location>
        <position position="208"/>
    </location>
    <ligand>
        <name>ATP</name>
        <dbReference type="ChEBI" id="CHEBI:30616"/>
    </ligand>
</feature>
<dbReference type="OrthoDB" id="9808460at2"/>
<gene>
    <name evidence="10" type="primary">pgk</name>
    <name evidence="14" type="ORF">D9V81_01510</name>
</gene>
<dbReference type="PRINTS" id="PR00477">
    <property type="entry name" value="PHGLYCKINASE"/>
</dbReference>
<dbReference type="RefSeq" id="WP_158349548.1">
    <property type="nucleotide sequence ID" value="NZ_CP032996.1"/>
</dbReference>
<evidence type="ECO:0000256" key="3">
    <source>
        <dbReference type="ARBA" id="ARBA00011245"/>
    </source>
</evidence>
<evidence type="ECO:0000256" key="7">
    <source>
        <dbReference type="ARBA" id="ARBA00022777"/>
    </source>
</evidence>
<evidence type="ECO:0000256" key="13">
    <source>
        <dbReference type="RuleBase" id="RU000532"/>
    </source>
</evidence>
<feature type="binding site" evidence="10">
    <location>
        <position position="157"/>
    </location>
    <ligand>
        <name>substrate</name>
    </ligand>
</feature>
<dbReference type="GO" id="GO:0006096">
    <property type="term" value="P:glycolytic process"/>
    <property type="evidence" value="ECO:0007669"/>
    <property type="project" value="UniProtKB-UniRule"/>
</dbReference>
<evidence type="ECO:0000256" key="12">
    <source>
        <dbReference type="PIRSR" id="PIRSR000724-2"/>
    </source>
</evidence>
<dbReference type="PIRSF" id="PIRSF000724">
    <property type="entry name" value="Pgk"/>
    <property type="match status" value="1"/>
</dbReference>
<feature type="binding site" evidence="11">
    <location>
        <position position="47"/>
    </location>
    <ligand>
        <name>(2R)-3-phosphoglycerate</name>
        <dbReference type="ChEBI" id="CHEBI:58272"/>
    </ligand>
</feature>
<evidence type="ECO:0000256" key="2">
    <source>
        <dbReference type="ARBA" id="ARBA00008982"/>
    </source>
</evidence>
<name>A0A4D6YDW5_9GAMM</name>
<keyword evidence="5 10" id="KW-0808">Transferase</keyword>
<keyword evidence="8 10" id="KW-0067">ATP-binding</keyword>
<dbReference type="UniPathway" id="UPA00109">
    <property type="reaction ID" value="UER00185"/>
</dbReference>
<feature type="binding site" evidence="10">
    <location>
        <position position="124"/>
    </location>
    <ligand>
        <name>substrate</name>
    </ligand>
</feature>
<dbReference type="PANTHER" id="PTHR11406">
    <property type="entry name" value="PHOSPHOGLYCERATE KINASE"/>
    <property type="match status" value="1"/>
</dbReference>
<dbReference type="FunFam" id="3.40.50.1260:FF:000001">
    <property type="entry name" value="Phosphoglycerate kinase"/>
    <property type="match status" value="1"/>
</dbReference>
<feature type="binding site" evidence="10">
    <location>
        <begin position="350"/>
        <end position="353"/>
    </location>
    <ligand>
        <name>ATP</name>
        <dbReference type="ChEBI" id="CHEBI:30616"/>
    </ligand>
</feature>
<evidence type="ECO:0000256" key="6">
    <source>
        <dbReference type="ARBA" id="ARBA00022741"/>
    </source>
</evidence>
<proteinExistence type="inferred from homology"/>
<organism evidence="14 15">
    <name type="scientific">Buchnera aphidicola</name>
    <name type="common">Therioaphis trifolii</name>
    <dbReference type="NCBI Taxonomy" id="1241884"/>
    <lineage>
        <taxon>Bacteria</taxon>
        <taxon>Pseudomonadati</taxon>
        <taxon>Pseudomonadota</taxon>
        <taxon>Gammaproteobacteria</taxon>
        <taxon>Enterobacterales</taxon>
        <taxon>Erwiniaceae</taxon>
        <taxon>Buchnera</taxon>
    </lineage>
</organism>
<dbReference type="HAMAP" id="MF_00145">
    <property type="entry name" value="Phosphoglyc_kinase"/>
    <property type="match status" value="1"/>
</dbReference>
<dbReference type="GO" id="GO:0005524">
    <property type="term" value="F:ATP binding"/>
    <property type="evidence" value="ECO:0007669"/>
    <property type="project" value="UniProtKB-KW"/>
</dbReference>
<dbReference type="EMBL" id="CP032996">
    <property type="protein sequence ID" value="QCI27282.1"/>
    <property type="molecule type" value="Genomic_DNA"/>
</dbReference>
<accession>A0A4D6YDW5</accession>
<evidence type="ECO:0000256" key="4">
    <source>
        <dbReference type="ARBA" id="ARBA00013061"/>
    </source>
</evidence>
<dbReference type="AlphaFoldDB" id="A0A4D6YDW5"/>
<keyword evidence="10" id="KW-0963">Cytoplasm</keyword>
<dbReference type="InterPro" id="IPR015824">
    <property type="entry name" value="Phosphoglycerate_kinase_N"/>
</dbReference>
<evidence type="ECO:0000256" key="11">
    <source>
        <dbReference type="PIRSR" id="PIRSR000724-1"/>
    </source>
</evidence>
<dbReference type="InterPro" id="IPR036043">
    <property type="entry name" value="Phosphoglycerate_kinase_sf"/>
</dbReference>